<feature type="region of interest" description="Disordered" evidence="5">
    <location>
        <begin position="1"/>
        <end position="55"/>
    </location>
</feature>
<accession>A0A7M5VCA8</accession>
<evidence type="ECO:0000256" key="6">
    <source>
        <dbReference type="SAM" id="Phobius"/>
    </source>
</evidence>
<reference evidence="7" key="1">
    <citation type="submission" date="2021-01" db="UniProtKB">
        <authorList>
            <consortium name="EnsemblMetazoa"/>
        </authorList>
    </citation>
    <scope>IDENTIFICATION</scope>
</reference>
<evidence type="ECO:0000313" key="7">
    <source>
        <dbReference type="EnsemblMetazoa" id="CLYHEMP011569.1"/>
    </source>
</evidence>
<evidence type="ECO:0000256" key="4">
    <source>
        <dbReference type="ARBA" id="ARBA00040840"/>
    </source>
</evidence>
<feature type="transmembrane region" description="Helical" evidence="6">
    <location>
        <begin position="202"/>
        <end position="225"/>
    </location>
</feature>
<feature type="transmembrane region" description="Helical" evidence="6">
    <location>
        <begin position="423"/>
        <end position="440"/>
    </location>
</feature>
<evidence type="ECO:0000256" key="5">
    <source>
        <dbReference type="SAM" id="MobiDB-lite"/>
    </source>
</evidence>
<dbReference type="GeneID" id="136817713"/>
<dbReference type="RefSeq" id="XP_066930135.1">
    <property type="nucleotide sequence ID" value="XM_067074034.1"/>
</dbReference>
<protein>
    <recommendedName>
        <fullName evidence="4">Major facilitator superfamily domain-containing protein 4A</fullName>
    </recommendedName>
</protein>
<dbReference type="PANTHER" id="PTHR23121">
    <property type="entry name" value="SODIUM-DEPENDENT GLUCOSE TRANSPORTER 1"/>
    <property type="match status" value="1"/>
</dbReference>
<sequence>MTGANNEHKRRESPIEYGRPRASSTPKIPKRTLPLDTTPPPQRHTPRNGGGIDIQLNDTTDESLQAKQQICTPKIQSSFVLCCGFLCFGSSMAIIGPTVLELGCLTGQDVGAMSWVFFAQTFSALLGAIFSGVITDRFSINYNIFLSVVMIIHGAALSILPFMRTLSSLIFVTSIHGLFAGIQDTATNLRMIIMHGQDVPPYLQTLFFFYGVGAFLSPIIAGNFLNSECNMDQSDGLGDDFAFAKRHVIAPSNGVSFWVNNIGTSLATNTSTTTLNQITKITTTRIHWAYFVIALLHLIVTIGLIYLYFVEKKRKQELNLSLGMSRTESSMDDTASKSERSEIDPNIKTQVLFISFWIALMVFISDGLQGSFGSYIYTYAIKSGIGIDTDNAAFLNSLFWGTLALGRLFAIFVSIYVSPRVMLLADVAGCLISIILMFLFRHHVISLWIGTAFFGLCLSNIFPTSVSMAESYFRLTGTITCFFVVCSGIGEMAIPLLIGKLFDVIGPISFLSVGCILCFTSVGIYIAVVITGKGISQRLRDIQPTTPDLIEDDDGTLMEESEDRPNPNGKNNETLNSDDVLHLQDE</sequence>
<evidence type="ECO:0000256" key="2">
    <source>
        <dbReference type="ARBA" id="ARBA00022989"/>
    </source>
</evidence>
<dbReference type="OrthoDB" id="413079at2759"/>
<feature type="compositionally biased region" description="Basic and acidic residues" evidence="5">
    <location>
        <begin position="1"/>
        <end position="14"/>
    </location>
</feature>
<evidence type="ECO:0000256" key="1">
    <source>
        <dbReference type="ARBA" id="ARBA00022692"/>
    </source>
</evidence>
<keyword evidence="8" id="KW-1185">Reference proteome</keyword>
<evidence type="ECO:0000313" key="8">
    <source>
        <dbReference type="Proteomes" id="UP000594262"/>
    </source>
</evidence>
<feature type="transmembrane region" description="Helical" evidence="6">
    <location>
        <begin position="504"/>
        <end position="530"/>
    </location>
</feature>
<feature type="transmembrane region" description="Helical" evidence="6">
    <location>
        <begin position="79"/>
        <end position="100"/>
    </location>
</feature>
<feature type="compositionally biased region" description="Acidic residues" evidence="5">
    <location>
        <begin position="549"/>
        <end position="562"/>
    </location>
</feature>
<dbReference type="AlphaFoldDB" id="A0A7M5VCA8"/>
<feature type="region of interest" description="Disordered" evidence="5">
    <location>
        <begin position="545"/>
        <end position="586"/>
    </location>
</feature>
<feature type="transmembrane region" description="Helical" evidence="6">
    <location>
        <begin position="446"/>
        <end position="463"/>
    </location>
</feature>
<dbReference type="FunFam" id="1.20.1250.20:FF:000508">
    <property type="entry name" value="Sodium-dependent glucose transporter 1"/>
    <property type="match status" value="1"/>
</dbReference>
<feature type="transmembrane region" description="Helical" evidence="6">
    <location>
        <begin position="351"/>
        <end position="377"/>
    </location>
</feature>
<feature type="transmembrane region" description="Helical" evidence="6">
    <location>
        <begin position="288"/>
        <end position="309"/>
    </location>
</feature>
<dbReference type="EnsemblMetazoa" id="CLYHEMT011569.1">
    <property type="protein sequence ID" value="CLYHEMP011569.1"/>
    <property type="gene ID" value="CLYHEMG011569"/>
</dbReference>
<feature type="compositionally biased region" description="Polar residues" evidence="5">
    <location>
        <begin position="568"/>
        <end position="577"/>
    </location>
</feature>
<feature type="transmembrane region" description="Helical" evidence="6">
    <location>
        <begin position="397"/>
        <end position="416"/>
    </location>
</feature>
<dbReference type="SUPFAM" id="SSF103473">
    <property type="entry name" value="MFS general substrate transporter"/>
    <property type="match status" value="1"/>
</dbReference>
<feature type="transmembrane region" description="Helical" evidence="6">
    <location>
        <begin position="475"/>
        <end position="498"/>
    </location>
</feature>
<dbReference type="InterPro" id="IPR011701">
    <property type="entry name" value="MFS"/>
</dbReference>
<keyword evidence="3 6" id="KW-0472">Membrane</keyword>
<dbReference type="Proteomes" id="UP000594262">
    <property type="component" value="Unplaced"/>
</dbReference>
<organism evidence="7 8">
    <name type="scientific">Clytia hemisphaerica</name>
    <dbReference type="NCBI Taxonomy" id="252671"/>
    <lineage>
        <taxon>Eukaryota</taxon>
        <taxon>Metazoa</taxon>
        <taxon>Cnidaria</taxon>
        <taxon>Hydrozoa</taxon>
        <taxon>Hydroidolina</taxon>
        <taxon>Leptothecata</taxon>
        <taxon>Obeliida</taxon>
        <taxon>Clytiidae</taxon>
        <taxon>Clytia</taxon>
    </lineage>
</organism>
<keyword evidence="1 6" id="KW-0812">Transmembrane</keyword>
<dbReference type="Gene3D" id="1.20.1250.20">
    <property type="entry name" value="MFS general substrate transporter like domains"/>
    <property type="match status" value="1"/>
</dbReference>
<dbReference type="InterPro" id="IPR036259">
    <property type="entry name" value="MFS_trans_sf"/>
</dbReference>
<dbReference type="Pfam" id="PF07690">
    <property type="entry name" value="MFS_1"/>
    <property type="match status" value="1"/>
</dbReference>
<proteinExistence type="predicted"/>
<name>A0A7M5VCA8_9CNID</name>
<dbReference type="PANTHER" id="PTHR23121:SF10">
    <property type="entry name" value="MAJOR FACILITATOR SUPERFAMILY DOMAIN-CONTAINING PROTEIN 4A"/>
    <property type="match status" value="1"/>
</dbReference>
<dbReference type="GO" id="GO:0022857">
    <property type="term" value="F:transmembrane transporter activity"/>
    <property type="evidence" value="ECO:0007669"/>
    <property type="project" value="InterPro"/>
</dbReference>
<evidence type="ECO:0000256" key="3">
    <source>
        <dbReference type="ARBA" id="ARBA00023136"/>
    </source>
</evidence>
<feature type="transmembrane region" description="Helical" evidence="6">
    <location>
        <begin position="112"/>
        <end position="133"/>
    </location>
</feature>
<keyword evidence="2 6" id="KW-1133">Transmembrane helix</keyword>
<feature type="transmembrane region" description="Helical" evidence="6">
    <location>
        <begin position="140"/>
        <end position="160"/>
    </location>
</feature>